<keyword evidence="7" id="KW-1185">Reference proteome</keyword>
<evidence type="ECO:0000313" key="7">
    <source>
        <dbReference type="Proteomes" id="UP001501444"/>
    </source>
</evidence>
<organism evidence="6 7">
    <name type="scientific">Dactylosporangium salmoneum</name>
    <dbReference type="NCBI Taxonomy" id="53361"/>
    <lineage>
        <taxon>Bacteria</taxon>
        <taxon>Bacillati</taxon>
        <taxon>Actinomycetota</taxon>
        <taxon>Actinomycetes</taxon>
        <taxon>Micromonosporales</taxon>
        <taxon>Micromonosporaceae</taxon>
        <taxon>Dactylosporangium</taxon>
    </lineage>
</organism>
<evidence type="ECO:0000256" key="2">
    <source>
        <dbReference type="ARBA" id="ARBA00022679"/>
    </source>
</evidence>
<keyword evidence="5" id="KW-0457">Lysine biosynthesis</keyword>
<sequence length="260" mass="26804">MHSVATTVPVRTVEDLCRAGLLEVGNGCRIHSSAVFLTADMLGTPRPIILGPGVTIGAFAVVHGGTRVGQDVHLGHHTIVGEPEYGYAVRNIYQGAGAVTTIGAGVVVRAGAVLYADVNVGDDTTIGHNTVLRTGVRIGSGSQLGANMTVERSTRIGNGVRCSPGSHLTAETSVGDRVFLGAGVRTINDKQLIWRDPDREQPLEPPTFEAGCRVGSGVVLLAGVTVGARALVGAGSVVTHDVPPDTVVYGIPARGHEQVS</sequence>
<protein>
    <submittedName>
        <fullName evidence="6">Acyltransferase</fullName>
    </submittedName>
</protein>
<keyword evidence="3" id="KW-0677">Repeat</keyword>
<keyword evidence="2" id="KW-0808">Transferase</keyword>
<dbReference type="InterPro" id="IPR018357">
    <property type="entry name" value="Hexapep_transf_CS"/>
</dbReference>
<proteinExistence type="predicted"/>
<dbReference type="InterPro" id="IPR001451">
    <property type="entry name" value="Hexapep"/>
</dbReference>
<name>A0ABN3HCT3_9ACTN</name>
<dbReference type="EMBL" id="BAAARV010000078">
    <property type="protein sequence ID" value="GAA2375274.1"/>
    <property type="molecule type" value="Genomic_DNA"/>
</dbReference>
<dbReference type="PROSITE" id="PS00101">
    <property type="entry name" value="HEXAPEP_TRANSFERASES"/>
    <property type="match status" value="1"/>
</dbReference>
<keyword evidence="6" id="KW-0012">Acyltransferase</keyword>
<dbReference type="Pfam" id="PF14602">
    <property type="entry name" value="Hexapep_2"/>
    <property type="match status" value="2"/>
</dbReference>
<dbReference type="PANTHER" id="PTHR43300">
    <property type="entry name" value="ACETYLTRANSFERASE"/>
    <property type="match status" value="1"/>
</dbReference>
<keyword evidence="1" id="KW-0028">Amino-acid biosynthesis</keyword>
<evidence type="ECO:0000256" key="4">
    <source>
        <dbReference type="ARBA" id="ARBA00022915"/>
    </source>
</evidence>
<dbReference type="Proteomes" id="UP001501444">
    <property type="component" value="Unassembled WGS sequence"/>
</dbReference>
<reference evidence="6 7" key="1">
    <citation type="journal article" date="2019" name="Int. J. Syst. Evol. Microbiol.">
        <title>The Global Catalogue of Microorganisms (GCM) 10K type strain sequencing project: providing services to taxonomists for standard genome sequencing and annotation.</title>
        <authorList>
            <consortium name="The Broad Institute Genomics Platform"/>
            <consortium name="The Broad Institute Genome Sequencing Center for Infectious Disease"/>
            <person name="Wu L."/>
            <person name="Ma J."/>
        </authorList>
    </citation>
    <scope>NUCLEOTIDE SEQUENCE [LARGE SCALE GENOMIC DNA]</scope>
    <source>
        <strain evidence="6 7">JCM 3272</strain>
    </source>
</reference>
<dbReference type="SUPFAM" id="SSF51161">
    <property type="entry name" value="Trimeric LpxA-like enzymes"/>
    <property type="match status" value="2"/>
</dbReference>
<dbReference type="PANTHER" id="PTHR43300:SF10">
    <property type="entry name" value="2,3,4,5-TETRAHYDROPYRIDINE-2,6-DICARBOXYLATE N-ACETYLTRANSFERASE"/>
    <property type="match status" value="1"/>
</dbReference>
<dbReference type="InterPro" id="IPR011004">
    <property type="entry name" value="Trimer_LpxA-like_sf"/>
</dbReference>
<dbReference type="GO" id="GO:0016746">
    <property type="term" value="F:acyltransferase activity"/>
    <property type="evidence" value="ECO:0007669"/>
    <property type="project" value="UniProtKB-KW"/>
</dbReference>
<keyword evidence="4" id="KW-0220">Diaminopimelate biosynthesis</keyword>
<dbReference type="Pfam" id="PF00132">
    <property type="entry name" value="Hexapep"/>
    <property type="match status" value="1"/>
</dbReference>
<evidence type="ECO:0000256" key="1">
    <source>
        <dbReference type="ARBA" id="ARBA00022605"/>
    </source>
</evidence>
<evidence type="ECO:0000313" key="6">
    <source>
        <dbReference type="EMBL" id="GAA2375274.1"/>
    </source>
</evidence>
<comment type="caution">
    <text evidence="6">The sequence shown here is derived from an EMBL/GenBank/DDBJ whole genome shotgun (WGS) entry which is preliminary data.</text>
</comment>
<dbReference type="Gene3D" id="2.160.10.10">
    <property type="entry name" value="Hexapeptide repeat proteins"/>
    <property type="match status" value="2"/>
</dbReference>
<accession>A0ABN3HCT3</accession>
<dbReference type="CDD" id="cd03358">
    <property type="entry name" value="LbH_WxcM_N_like"/>
    <property type="match status" value="1"/>
</dbReference>
<dbReference type="InterPro" id="IPR050179">
    <property type="entry name" value="Trans_hexapeptide_repeat"/>
</dbReference>
<dbReference type="RefSeq" id="WP_344617735.1">
    <property type="nucleotide sequence ID" value="NZ_BAAARV010000078.1"/>
</dbReference>
<evidence type="ECO:0000256" key="5">
    <source>
        <dbReference type="ARBA" id="ARBA00023154"/>
    </source>
</evidence>
<gene>
    <name evidence="6" type="ORF">GCM10010170_078700</name>
</gene>
<evidence type="ECO:0000256" key="3">
    <source>
        <dbReference type="ARBA" id="ARBA00022737"/>
    </source>
</evidence>